<dbReference type="Proteomes" id="UP001221757">
    <property type="component" value="Unassembled WGS sequence"/>
</dbReference>
<evidence type="ECO:0000313" key="7">
    <source>
        <dbReference type="Proteomes" id="UP001221757"/>
    </source>
</evidence>
<evidence type="ECO:0000259" key="5">
    <source>
        <dbReference type="Pfam" id="PF00326"/>
    </source>
</evidence>
<dbReference type="GO" id="GO:0006508">
    <property type="term" value="P:proteolysis"/>
    <property type="evidence" value="ECO:0007669"/>
    <property type="project" value="InterPro"/>
</dbReference>
<dbReference type="Pfam" id="PF07676">
    <property type="entry name" value="PD40"/>
    <property type="match status" value="2"/>
</dbReference>
<dbReference type="PANTHER" id="PTHR42776:SF27">
    <property type="entry name" value="DIPEPTIDYL PEPTIDASE FAMILY MEMBER 6"/>
    <property type="match status" value="1"/>
</dbReference>
<keyword evidence="7" id="KW-1185">Reference proteome</keyword>
<keyword evidence="3" id="KW-0645">Protease</keyword>
<keyword evidence="3" id="KW-0720">Serine protease</keyword>
<evidence type="ECO:0000256" key="1">
    <source>
        <dbReference type="ARBA" id="ARBA00010040"/>
    </source>
</evidence>
<evidence type="ECO:0000313" key="6">
    <source>
        <dbReference type="EMBL" id="KAJ7701555.1"/>
    </source>
</evidence>
<dbReference type="SUPFAM" id="SSF53474">
    <property type="entry name" value="alpha/beta-Hydrolases"/>
    <property type="match status" value="1"/>
</dbReference>
<accession>A0AAD7GM60</accession>
<comment type="similarity">
    <text evidence="1">Belongs to the peptidase S9C family.</text>
</comment>
<dbReference type="InterPro" id="IPR029058">
    <property type="entry name" value="AB_hydrolase_fold"/>
</dbReference>
<comment type="caution">
    <text evidence="6">The sequence shown here is derived from an EMBL/GenBank/DDBJ whole genome shotgun (WGS) entry which is preliminary data.</text>
</comment>
<dbReference type="InterPro" id="IPR001375">
    <property type="entry name" value="Peptidase_S9_cat"/>
</dbReference>
<dbReference type="PANTHER" id="PTHR42776">
    <property type="entry name" value="SERINE PEPTIDASE S9 FAMILY MEMBER"/>
    <property type="match status" value="1"/>
</dbReference>
<name>A0AAD7GM60_MYCRO</name>
<feature type="domain" description="Peptidase S9 prolyl oligopeptidase catalytic" evidence="5">
    <location>
        <begin position="443"/>
        <end position="654"/>
    </location>
</feature>
<dbReference type="EMBL" id="JARKIE010000017">
    <property type="protein sequence ID" value="KAJ7701555.1"/>
    <property type="molecule type" value="Genomic_DNA"/>
</dbReference>
<sequence>MPITPQDVANADQIDGLALSEAGDRVVYCVGPAFRHKDAQKTQALWIADIGVPESARQITSGLFNDHSPTFDPKSGDVFFLSDRHKAGGAAQVYRLSSAAFGGDAMPLTPTTNIQGVSAFKISPDGRWLAFISPDEPTEKEEETKEAYVIIWRAAEKLGRLRILDLSGQIEGTRTVVSVDSHVQSFAWSPDSARILYRLAQLPDLESSSFPISEHILSVEEDDGDIRSSSIHVVTHNRALSGDSVWAEHGKFYFLHAPDYTSAPALWVCKTESGATPTRVAFGESDDAVRLFGIGSGVAVEVAFGLETRIDLIDSDTASPVTAFETSEDAFSDRDLKQVDGKCIFVVVRSSGVTGEAENVWCGSTGPGTKGVLSTKLSAHHKWMSEKEMPQSTPFYWSVEDGTALQGIMAYPRGQKPKNMPTVVVPHGGPYLRDLVHMRISKYSNYRYLLASHGFLVLSPNYRGSQGRGTDFARTANGGMGALDYADVESMLAAAIERGYTDRENVAIAGYSQGGFLSAWGCTRPTAIWKAGVIGAGPTDWGSLIICSDLPDVEADLGGTAPWSPREPHYLQGSPIRDVRNVKAPLLVIHGEKDERVPLTQAIGFMRGLVREADKSVSDASTLVIYPREGHPFQERAHIEDQLTRVLAHIQKYLA</sequence>
<evidence type="ECO:0000256" key="4">
    <source>
        <dbReference type="ARBA" id="ARBA00032829"/>
    </source>
</evidence>
<dbReference type="Gene3D" id="2.120.10.30">
    <property type="entry name" value="TolB, C-terminal domain"/>
    <property type="match status" value="2"/>
</dbReference>
<dbReference type="GO" id="GO:0004252">
    <property type="term" value="F:serine-type endopeptidase activity"/>
    <property type="evidence" value="ECO:0007669"/>
    <property type="project" value="TreeGrafter"/>
</dbReference>
<keyword evidence="2 6" id="KW-0378">Hydrolase</keyword>
<reference evidence="6" key="1">
    <citation type="submission" date="2023-03" db="EMBL/GenBank/DDBJ databases">
        <title>Massive genome expansion in bonnet fungi (Mycena s.s.) driven by repeated elements and novel gene families across ecological guilds.</title>
        <authorList>
            <consortium name="Lawrence Berkeley National Laboratory"/>
            <person name="Harder C.B."/>
            <person name="Miyauchi S."/>
            <person name="Viragh M."/>
            <person name="Kuo A."/>
            <person name="Thoen E."/>
            <person name="Andreopoulos B."/>
            <person name="Lu D."/>
            <person name="Skrede I."/>
            <person name="Drula E."/>
            <person name="Henrissat B."/>
            <person name="Morin E."/>
            <person name="Kohler A."/>
            <person name="Barry K."/>
            <person name="LaButti K."/>
            <person name="Morin E."/>
            <person name="Salamov A."/>
            <person name="Lipzen A."/>
            <person name="Mereny Z."/>
            <person name="Hegedus B."/>
            <person name="Baldrian P."/>
            <person name="Stursova M."/>
            <person name="Weitz H."/>
            <person name="Taylor A."/>
            <person name="Grigoriev I.V."/>
            <person name="Nagy L.G."/>
            <person name="Martin F."/>
            <person name="Kauserud H."/>
        </authorList>
    </citation>
    <scope>NUCLEOTIDE SEQUENCE</scope>
    <source>
        <strain evidence="6">CBHHK067</strain>
    </source>
</reference>
<organism evidence="6 7">
    <name type="scientific">Mycena rosella</name>
    <name type="common">Pink bonnet</name>
    <name type="synonym">Agaricus rosellus</name>
    <dbReference type="NCBI Taxonomy" id="1033263"/>
    <lineage>
        <taxon>Eukaryota</taxon>
        <taxon>Fungi</taxon>
        <taxon>Dikarya</taxon>
        <taxon>Basidiomycota</taxon>
        <taxon>Agaricomycotina</taxon>
        <taxon>Agaricomycetes</taxon>
        <taxon>Agaricomycetidae</taxon>
        <taxon>Agaricales</taxon>
        <taxon>Marasmiineae</taxon>
        <taxon>Mycenaceae</taxon>
        <taxon>Mycena</taxon>
    </lineage>
</organism>
<evidence type="ECO:0000256" key="2">
    <source>
        <dbReference type="ARBA" id="ARBA00022801"/>
    </source>
</evidence>
<dbReference type="InterPro" id="IPR011659">
    <property type="entry name" value="WD40"/>
</dbReference>
<protein>
    <recommendedName>
        <fullName evidence="4">Dipeptidyl-peptidase V</fullName>
    </recommendedName>
</protein>
<dbReference type="AlphaFoldDB" id="A0AAD7GM60"/>
<dbReference type="Pfam" id="PF00326">
    <property type="entry name" value="Peptidase_S9"/>
    <property type="match status" value="1"/>
</dbReference>
<dbReference type="SUPFAM" id="SSF82171">
    <property type="entry name" value="DPP6 N-terminal domain-like"/>
    <property type="match status" value="1"/>
</dbReference>
<evidence type="ECO:0000256" key="3">
    <source>
        <dbReference type="ARBA" id="ARBA00022825"/>
    </source>
</evidence>
<dbReference type="Gene3D" id="3.40.50.1820">
    <property type="entry name" value="alpha/beta hydrolase"/>
    <property type="match status" value="1"/>
</dbReference>
<dbReference type="InterPro" id="IPR011042">
    <property type="entry name" value="6-blade_b-propeller_TolB-like"/>
</dbReference>
<gene>
    <name evidence="6" type="ORF">B0H17DRAFT_924430</name>
</gene>
<proteinExistence type="inferred from homology"/>